<dbReference type="GO" id="GO:0050427">
    <property type="term" value="P:3'-phosphoadenosine 5'-phosphosulfate metabolic process"/>
    <property type="evidence" value="ECO:0007669"/>
    <property type="project" value="TreeGrafter"/>
</dbReference>
<keyword evidence="8 9" id="KW-0472">Membrane</keyword>
<dbReference type="NCBIfam" id="TIGR01331">
    <property type="entry name" value="bisphos_cysQ"/>
    <property type="match status" value="1"/>
</dbReference>
<dbReference type="InterPro" id="IPR006240">
    <property type="entry name" value="CysQ"/>
</dbReference>
<dbReference type="PRINTS" id="PR00377">
    <property type="entry name" value="IMPHPHTASES"/>
</dbReference>
<dbReference type="GO" id="GO:0000287">
    <property type="term" value="F:magnesium ion binding"/>
    <property type="evidence" value="ECO:0007669"/>
    <property type="project" value="UniProtKB-UniRule"/>
</dbReference>
<dbReference type="HAMAP" id="MF_02095">
    <property type="entry name" value="CysQ"/>
    <property type="match status" value="1"/>
</dbReference>
<feature type="binding site" evidence="10">
    <location>
        <position position="92"/>
    </location>
    <ligand>
        <name>Mg(2+)</name>
        <dbReference type="ChEBI" id="CHEBI:18420"/>
        <label>1</label>
        <note>catalytic</note>
    </ligand>
</feature>
<feature type="binding site" evidence="9">
    <location>
        <position position="89"/>
    </location>
    <ligand>
        <name>Mg(2+)</name>
        <dbReference type="ChEBI" id="CHEBI:18420"/>
        <label>2</label>
    </ligand>
</feature>
<comment type="cofactor">
    <cofactor evidence="9 10">
        <name>Mg(2+)</name>
        <dbReference type="ChEBI" id="CHEBI:18420"/>
    </cofactor>
</comment>
<dbReference type="GO" id="GO:0000103">
    <property type="term" value="P:sulfate assimilation"/>
    <property type="evidence" value="ECO:0007669"/>
    <property type="project" value="TreeGrafter"/>
</dbReference>
<dbReference type="Pfam" id="PF00459">
    <property type="entry name" value="Inositol_P"/>
    <property type="match status" value="1"/>
</dbReference>
<feature type="binding site" evidence="10">
    <location>
        <position position="89"/>
    </location>
    <ligand>
        <name>Mg(2+)</name>
        <dbReference type="ChEBI" id="CHEBI:18420"/>
        <label>1</label>
        <note>catalytic</note>
    </ligand>
</feature>
<feature type="binding site" evidence="9">
    <location>
        <position position="69"/>
    </location>
    <ligand>
        <name>substrate</name>
    </ligand>
</feature>
<reference evidence="11 12" key="1">
    <citation type="submission" date="2017-08" db="EMBL/GenBank/DDBJ databases">
        <title>Fine stratification of microbial communities through a metagenomic profile of the photic zone.</title>
        <authorList>
            <person name="Haro-Moreno J.M."/>
            <person name="Lopez-Perez M."/>
            <person name="De La Torre J."/>
            <person name="Picazo A."/>
            <person name="Camacho A."/>
            <person name="Rodriguez-Valera F."/>
        </authorList>
    </citation>
    <scope>NUCLEOTIDE SEQUENCE [LARGE SCALE GENOMIC DNA]</scope>
    <source>
        <strain evidence="11">MED-G28</strain>
    </source>
</reference>
<dbReference type="GO" id="GO:0046854">
    <property type="term" value="P:phosphatidylinositol phosphate biosynthetic process"/>
    <property type="evidence" value="ECO:0007669"/>
    <property type="project" value="InterPro"/>
</dbReference>
<dbReference type="GO" id="GO:0005886">
    <property type="term" value="C:plasma membrane"/>
    <property type="evidence" value="ECO:0007669"/>
    <property type="project" value="UniProtKB-SubCell"/>
</dbReference>
<feature type="binding site" evidence="9">
    <location>
        <position position="89"/>
    </location>
    <ligand>
        <name>Mg(2+)</name>
        <dbReference type="ChEBI" id="CHEBI:18420"/>
        <label>1</label>
    </ligand>
</feature>
<feature type="binding site" evidence="9">
    <location>
        <position position="221"/>
    </location>
    <ligand>
        <name>substrate</name>
    </ligand>
</feature>
<dbReference type="FunFam" id="3.40.190.80:FF:000005">
    <property type="entry name" value="3'(2'),5'-bisphosphate nucleotidase CysQ"/>
    <property type="match status" value="1"/>
</dbReference>
<keyword evidence="5 9" id="KW-0479">Metal-binding</keyword>
<evidence type="ECO:0000256" key="9">
    <source>
        <dbReference type="HAMAP-Rule" id="MF_02095"/>
    </source>
</evidence>
<feature type="binding site" evidence="9">
    <location>
        <position position="91"/>
    </location>
    <ligand>
        <name>Mg(2+)</name>
        <dbReference type="ChEBI" id="CHEBI:18420"/>
        <label>1</label>
    </ligand>
</feature>
<accession>A0A2A5WDT4</accession>
<feature type="binding site" evidence="9">
    <location>
        <position position="92"/>
    </location>
    <ligand>
        <name>Mg(2+)</name>
        <dbReference type="ChEBI" id="CHEBI:18420"/>
        <label>2</label>
    </ligand>
</feature>
<dbReference type="PANTHER" id="PTHR43028:SF5">
    <property type="entry name" value="3'(2'),5'-BISPHOSPHATE NUCLEOTIDASE 1"/>
    <property type="match status" value="1"/>
</dbReference>
<feature type="binding site" evidence="10">
    <location>
        <position position="221"/>
    </location>
    <ligand>
        <name>Mg(2+)</name>
        <dbReference type="ChEBI" id="CHEBI:18420"/>
        <label>1</label>
        <note>catalytic</note>
    </ligand>
</feature>
<dbReference type="Gene3D" id="3.30.540.10">
    <property type="entry name" value="Fructose-1,6-Bisphosphatase, subunit A, domain 1"/>
    <property type="match status" value="1"/>
</dbReference>
<evidence type="ECO:0000256" key="7">
    <source>
        <dbReference type="ARBA" id="ARBA00022842"/>
    </source>
</evidence>
<comment type="function">
    <text evidence="9">Converts adenosine-3',5'-bisphosphate (PAP) to AMP.</text>
</comment>
<evidence type="ECO:0000256" key="2">
    <source>
        <dbReference type="ARBA" id="ARBA00005289"/>
    </source>
</evidence>
<comment type="catalytic activity">
    <reaction evidence="1 9">
        <text>adenosine 3',5'-bisphosphate + H2O = AMP + phosphate</text>
        <dbReference type="Rhea" id="RHEA:10040"/>
        <dbReference type="ChEBI" id="CHEBI:15377"/>
        <dbReference type="ChEBI" id="CHEBI:43474"/>
        <dbReference type="ChEBI" id="CHEBI:58343"/>
        <dbReference type="ChEBI" id="CHEBI:456215"/>
        <dbReference type="EC" id="3.1.3.7"/>
    </reaction>
</comment>
<evidence type="ECO:0000256" key="6">
    <source>
        <dbReference type="ARBA" id="ARBA00022801"/>
    </source>
</evidence>
<keyword evidence="6 9" id="KW-0378">Hydrolase</keyword>
<dbReference type="CDD" id="cd01638">
    <property type="entry name" value="CysQ"/>
    <property type="match status" value="1"/>
</dbReference>
<dbReference type="Proteomes" id="UP000219329">
    <property type="component" value="Unassembled WGS sequence"/>
</dbReference>
<keyword evidence="4 9" id="KW-0997">Cell inner membrane</keyword>
<dbReference type="SUPFAM" id="SSF56655">
    <property type="entry name" value="Carbohydrate phosphatase"/>
    <property type="match status" value="1"/>
</dbReference>
<proteinExistence type="inferred from homology"/>
<comment type="subcellular location">
    <subcellularLocation>
        <location evidence="9">Cell inner membrane</location>
        <topology evidence="9">Peripheral membrane protein</topology>
        <orientation evidence="9">Cytoplasmic side</orientation>
    </subcellularLocation>
</comment>
<feature type="binding site" evidence="9">
    <location>
        <position position="221"/>
    </location>
    <ligand>
        <name>Mg(2+)</name>
        <dbReference type="ChEBI" id="CHEBI:18420"/>
        <label>2</label>
    </ligand>
</feature>
<evidence type="ECO:0000313" key="12">
    <source>
        <dbReference type="Proteomes" id="UP000219329"/>
    </source>
</evidence>
<comment type="similarity">
    <text evidence="2 9">Belongs to the inositol monophosphatase superfamily. CysQ family.</text>
</comment>
<organism evidence="11 12">
    <name type="scientific">OM182 bacterium MED-G28</name>
    <dbReference type="NCBI Taxonomy" id="1986256"/>
    <lineage>
        <taxon>Bacteria</taxon>
        <taxon>Pseudomonadati</taxon>
        <taxon>Pseudomonadota</taxon>
        <taxon>Gammaproteobacteria</taxon>
        <taxon>OMG group</taxon>
        <taxon>OM182 clade</taxon>
    </lineage>
</organism>
<keyword evidence="3 9" id="KW-1003">Cell membrane</keyword>
<dbReference type="InterPro" id="IPR050725">
    <property type="entry name" value="CysQ/Inositol_MonoPase"/>
</dbReference>
<dbReference type="GO" id="GO:0008441">
    <property type="term" value="F:3'(2'),5'-bisphosphate nucleotidase activity"/>
    <property type="evidence" value="ECO:0007669"/>
    <property type="project" value="UniProtKB-UniRule"/>
</dbReference>
<dbReference type="InterPro" id="IPR020583">
    <property type="entry name" value="Inositol_monoP_metal-BS"/>
</dbReference>
<evidence type="ECO:0000256" key="1">
    <source>
        <dbReference type="ARBA" id="ARBA00001625"/>
    </source>
</evidence>
<dbReference type="PROSITE" id="PS00630">
    <property type="entry name" value="IMP_2"/>
    <property type="match status" value="1"/>
</dbReference>
<dbReference type="InterPro" id="IPR000760">
    <property type="entry name" value="Inositol_monophosphatase-like"/>
</dbReference>
<evidence type="ECO:0000256" key="3">
    <source>
        <dbReference type="ARBA" id="ARBA00022475"/>
    </source>
</evidence>
<dbReference type="InterPro" id="IPR020550">
    <property type="entry name" value="Inositol_monophosphatase_CS"/>
</dbReference>
<dbReference type="PANTHER" id="PTHR43028">
    <property type="entry name" value="3'(2'),5'-BISPHOSPHATE NUCLEOTIDASE 1"/>
    <property type="match status" value="1"/>
</dbReference>
<feature type="binding site" evidence="9">
    <location>
        <position position="69"/>
    </location>
    <ligand>
        <name>Mg(2+)</name>
        <dbReference type="ChEBI" id="CHEBI:18420"/>
        <label>1</label>
    </ligand>
</feature>
<evidence type="ECO:0000256" key="5">
    <source>
        <dbReference type="ARBA" id="ARBA00022723"/>
    </source>
</evidence>
<dbReference type="EC" id="3.1.3.7" evidence="9"/>
<feature type="binding site" evidence="10">
    <location>
        <position position="69"/>
    </location>
    <ligand>
        <name>Mg(2+)</name>
        <dbReference type="ChEBI" id="CHEBI:18420"/>
        <label>1</label>
        <note>catalytic</note>
    </ligand>
</feature>
<sequence length="276" mass="30058">MWNDNQLDTLLRIAKTAGNAILSVYRRAGDIDVTIKDDNSPLTEADRDAHEIIIAELKRFTPSIPILSEESDGISVDERLSWSRYWLVDPLDGTKEFIKRNGEFTVNIALINNGAPELGIVHVPVTNISYLGKTGVGAWKVAATGEADAISITNFDLNPGQVRIVASRSHSGDLLDQLINTMEAELGKAEVVSMGSSLKICLLAEGKADIYPRLAPTSEWDTAAAHAVLAAAGGDIVDTEFQALRYNQKESMLNPHFIAISDISYDWQSVLLPGLK</sequence>
<evidence type="ECO:0000256" key="10">
    <source>
        <dbReference type="PIRSR" id="PIRSR600760-2"/>
    </source>
</evidence>
<evidence type="ECO:0000313" key="11">
    <source>
        <dbReference type="EMBL" id="PDH34629.1"/>
    </source>
</evidence>
<dbReference type="AlphaFoldDB" id="A0A2A5WDT4"/>
<comment type="caution">
    <text evidence="11">The sequence shown here is derived from an EMBL/GenBank/DDBJ whole genome shotgun (WGS) entry which is preliminary data.</text>
</comment>
<protein>
    <recommendedName>
        <fullName evidence="9">3'(2'),5'-bisphosphate nucleotidase CysQ</fullName>
        <ecNumber evidence="9">3.1.3.7</ecNumber>
    </recommendedName>
    <alternativeName>
        <fullName evidence="9">3'(2'),5-bisphosphonucleoside 3'(2')-phosphohydrolase</fullName>
    </alternativeName>
    <alternativeName>
        <fullName evidence="9">3'-phosphoadenosine 5'-phosphate phosphatase</fullName>
        <shortName evidence="9">PAP phosphatase</shortName>
    </alternativeName>
</protein>
<name>A0A2A5WDT4_9GAMM</name>
<keyword evidence="7 9" id="KW-0460">Magnesium</keyword>
<dbReference type="Gene3D" id="3.40.190.80">
    <property type="match status" value="1"/>
</dbReference>
<dbReference type="EMBL" id="NTJZ01000003">
    <property type="protein sequence ID" value="PDH34629.1"/>
    <property type="molecule type" value="Genomic_DNA"/>
</dbReference>
<feature type="binding site" evidence="9">
    <location>
        <begin position="91"/>
        <end position="94"/>
    </location>
    <ligand>
        <name>substrate</name>
    </ligand>
</feature>
<feature type="binding site" evidence="10">
    <location>
        <position position="91"/>
    </location>
    <ligand>
        <name>Mg(2+)</name>
        <dbReference type="ChEBI" id="CHEBI:18420"/>
        <label>1</label>
        <note>catalytic</note>
    </ligand>
</feature>
<gene>
    <name evidence="9 11" type="primary">cysQ</name>
    <name evidence="11" type="ORF">CNF02_04540</name>
</gene>
<evidence type="ECO:0000256" key="8">
    <source>
        <dbReference type="ARBA" id="ARBA00023136"/>
    </source>
</evidence>
<evidence type="ECO:0000256" key="4">
    <source>
        <dbReference type="ARBA" id="ARBA00022519"/>
    </source>
</evidence>
<dbReference type="PROSITE" id="PS00629">
    <property type="entry name" value="IMP_1"/>
    <property type="match status" value="1"/>
</dbReference>